<dbReference type="SMART" id="SM00226">
    <property type="entry name" value="LMWPc"/>
    <property type="match status" value="1"/>
</dbReference>
<feature type="active site" evidence="5">
    <location>
        <position position="23"/>
    </location>
</feature>
<dbReference type="InterPro" id="IPR017867">
    <property type="entry name" value="Tyr_phospatase_low_mol_wt"/>
</dbReference>
<gene>
    <name evidence="7" type="ORF">DI609_00950</name>
</gene>
<evidence type="ECO:0000259" key="6">
    <source>
        <dbReference type="SMART" id="SM00226"/>
    </source>
</evidence>
<dbReference type="Pfam" id="PF01451">
    <property type="entry name" value="LMWPc"/>
    <property type="match status" value="1"/>
</dbReference>
<evidence type="ECO:0000313" key="7">
    <source>
        <dbReference type="EMBL" id="PZP03424.1"/>
    </source>
</evidence>
<evidence type="ECO:0000256" key="3">
    <source>
        <dbReference type="ARBA" id="ARBA00022801"/>
    </source>
</evidence>
<dbReference type="EMBL" id="QFNY01000011">
    <property type="protein sequence ID" value="PZP03424.1"/>
    <property type="molecule type" value="Genomic_DNA"/>
</dbReference>
<dbReference type="CDD" id="cd16343">
    <property type="entry name" value="LMWPTP"/>
    <property type="match status" value="1"/>
</dbReference>
<dbReference type="PRINTS" id="PR00719">
    <property type="entry name" value="LMWPTPASE"/>
</dbReference>
<comment type="caution">
    <text evidence="7">The sequence shown here is derived from an EMBL/GenBank/DDBJ whole genome shotgun (WGS) entry which is preliminary data.</text>
</comment>
<proteinExistence type="inferred from homology"/>
<dbReference type="Proteomes" id="UP000249451">
    <property type="component" value="Unassembled WGS sequence"/>
</dbReference>
<keyword evidence="3" id="KW-0378">Hydrolase</keyword>
<protein>
    <recommendedName>
        <fullName evidence="2">protein-tyrosine-phosphatase</fullName>
        <ecNumber evidence="2">3.1.3.48</ecNumber>
    </recommendedName>
</protein>
<evidence type="ECO:0000313" key="8">
    <source>
        <dbReference type="Proteomes" id="UP000249451"/>
    </source>
</evidence>
<dbReference type="GO" id="GO:0004725">
    <property type="term" value="F:protein tyrosine phosphatase activity"/>
    <property type="evidence" value="ECO:0007669"/>
    <property type="project" value="UniProtKB-EC"/>
</dbReference>
<dbReference type="InterPro" id="IPR050438">
    <property type="entry name" value="LMW_PTPase"/>
</dbReference>
<dbReference type="SUPFAM" id="SSF52788">
    <property type="entry name" value="Phosphotyrosine protein phosphatases I"/>
    <property type="match status" value="1"/>
</dbReference>
<dbReference type="InterPro" id="IPR023485">
    <property type="entry name" value="Ptyr_pPase"/>
</dbReference>
<evidence type="ECO:0000256" key="1">
    <source>
        <dbReference type="ARBA" id="ARBA00011063"/>
    </source>
</evidence>
<dbReference type="Gene3D" id="3.40.50.2300">
    <property type="match status" value="1"/>
</dbReference>
<comment type="similarity">
    <text evidence="1">Belongs to the low molecular weight phosphotyrosine protein phosphatase family.</text>
</comment>
<feature type="active site" description="Nucleophile" evidence="5">
    <location>
        <position position="17"/>
    </location>
</feature>
<evidence type="ECO:0000256" key="2">
    <source>
        <dbReference type="ARBA" id="ARBA00013064"/>
    </source>
</evidence>
<dbReference type="EC" id="3.1.3.48" evidence="2"/>
<dbReference type="InterPro" id="IPR036196">
    <property type="entry name" value="Ptyr_pPase_sf"/>
</dbReference>
<dbReference type="AlphaFoldDB" id="A0A2W5BD68"/>
<evidence type="ECO:0000256" key="5">
    <source>
        <dbReference type="PIRSR" id="PIRSR617867-1"/>
    </source>
</evidence>
<accession>A0A2W5BD68</accession>
<reference evidence="7 8" key="1">
    <citation type="submission" date="2017-11" db="EMBL/GenBank/DDBJ databases">
        <title>Infants hospitalized years apart are colonized by the same room-sourced microbial strains.</title>
        <authorList>
            <person name="Brooks B."/>
            <person name="Olm M.R."/>
            <person name="Firek B.A."/>
            <person name="Baker R."/>
            <person name="Thomas B.C."/>
            <person name="Morowitz M.J."/>
            <person name="Banfield J.F."/>
        </authorList>
    </citation>
    <scope>NUCLEOTIDE SEQUENCE [LARGE SCALE GENOMIC DNA]</scope>
    <source>
        <strain evidence="7">S2_012_000_R3_87</strain>
    </source>
</reference>
<dbReference type="PANTHER" id="PTHR11717">
    <property type="entry name" value="LOW MOLECULAR WEIGHT PROTEIN TYROSINE PHOSPHATASE"/>
    <property type="match status" value="1"/>
</dbReference>
<feature type="active site" description="Proton donor" evidence="5">
    <location>
        <position position="138"/>
    </location>
</feature>
<keyword evidence="4" id="KW-0904">Protein phosphatase</keyword>
<evidence type="ECO:0000256" key="4">
    <source>
        <dbReference type="ARBA" id="ARBA00022912"/>
    </source>
</evidence>
<sequence>MPDPDAPHPLSLITVVCTGNICRSPMGEIMLADALAKSDDPRLHNITVNSCGLGDWHVGDGADPRAVKQLADQGYDGSEHVAATFGPEHEAADIFLAMDKGHVTGLKRRGVDPQKIHLYRAFDPASVTVDRPHPEVADPYYGTEADFASAAEEIEAAVPGIIEFIESILDEQEN</sequence>
<organism evidence="7 8">
    <name type="scientific">Corynebacterium urealyticum</name>
    <dbReference type="NCBI Taxonomy" id="43771"/>
    <lineage>
        <taxon>Bacteria</taxon>
        <taxon>Bacillati</taxon>
        <taxon>Actinomycetota</taxon>
        <taxon>Actinomycetes</taxon>
        <taxon>Mycobacteriales</taxon>
        <taxon>Corynebacteriaceae</taxon>
        <taxon>Corynebacterium</taxon>
    </lineage>
</organism>
<feature type="domain" description="Phosphotyrosine protein phosphatase I" evidence="6">
    <location>
        <begin position="11"/>
        <end position="164"/>
    </location>
</feature>
<dbReference type="PANTHER" id="PTHR11717:SF7">
    <property type="entry name" value="LOW MOLECULAR WEIGHT PHOSPHOTYROSINE PROTEIN PHOSPHATASE"/>
    <property type="match status" value="1"/>
</dbReference>
<name>A0A2W5BD68_9CORY</name>